<dbReference type="RefSeq" id="WP_145062496.1">
    <property type="nucleotide sequence ID" value="NZ_CP036263.1"/>
</dbReference>
<proteinExistence type="predicted"/>
<gene>
    <name evidence="1" type="ORF">HG15A2_41220</name>
</gene>
<dbReference type="OrthoDB" id="210736at2"/>
<protein>
    <submittedName>
        <fullName evidence="1">Uncharacterized protein</fullName>
    </submittedName>
</protein>
<sequence length="93" mass="10585">MICRVSSPGEGKQDIRSLGDQEQLLQRWLEDRYKGPAEITVFAGSGSGERPQHRSNYNHVQWCDTRSYPDLRSTMLSLEEKRESVDFVVAPAS</sequence>
<organism evidence="1 2">
    <name type="scientific">Adhaeretor mobilis</name>
    <dbReference type="NCBI Taxonomy" id="1930276"/>
    <lineage>
        <taxon>Bacteria</taxon>
        <taxon>Pseudomonadati</taxon>
        <taxon>Planctomycetota</taxon>
        <taxon>Planctomycetia</taxon>
        <taxon>Pirellulales</taxon>
        <taxon>Lacipirellulaceae</taxon>
        <taxon>Adhaeretor</taxon>
    </lineage>
</organism>
<reference evidence="1 2" key="1">
    <citation type="submission" date="2019-02" db="EMBL/GenBank/DDBJ databases">
        <title>Deep-cultivation of Planctomycetes and their phenomic and genomic characterization uncovers novel biology.</title>
        <authorList>
            <person name="Wiegand S."/>
            <person name="Jogler M."/>
            <person name="Boedeker C."/>
            <person name="Pinto D."/>
            <person name="Vollmers J."/>
            <person name="Rivas-Marin E."/>
            <person name="Kohn T."/>
            <person name="Peeters S.H."/>
            <person name="Heuer A."/>
            <person name="Rast P."/>
            <person name="Oberbeckmann S."/>
            <person name="Bunk B."/>
            <person name="Jeske O."/>
            <person name="Meyerdierks A."/>
            <person name="Storesund J.E."/>
            <person name="Kallscheuer N."/>
            <person name="Luecker S."/>
            <person name="Lage O.M."/>
            <person name="Pohl T."/>
            <person name="Merkel B.J."/>
            <person name="Hornburger P."/>
            <person name="Mueller R.-W."/>
            <person name="Bruemmer F."/>
            <person name="Labrenz M."/>
            <person name="Spormann A.M."/>
            <person name="Op den Camp H."/>
            <person name="Overmann J."/>
            <person name="Amann R."/>
            <person name="Jetten M.S.M."/>
            <person name="Mascher T."/>
            <person name="Medema M.H."/>
            <person name="Devos D.P."/>
            <person name="Kaster A.-K."/>
            <person name="Ovreas L."/>
            <person name="Rohde M."/>
            <person name="Galperin M.Y."/>
            <person name="Jogler C."/>
        </authorList>
    </citation>
    <scope>NUCLEOTIDE SEQUENCE [LARGE SCALE GENOMIC DNA]</scope>
    <source>
        <strain evidence="1 2">HG15A2</strain>
    </source>
</reference>
<evidence type="ECO:0000313" key="2">
    <source>
        <dbReference type="Proteomes" id="UP000319852"/>
    </source>
</evidence>
<dbReference type="AlphaFoldDB" id="A0A517N0X0"/>
<dbReference type="KEGG" id="amob:HG15A2_41220"/>
<dbReference type="EMBL" id="CP036263">
    <property type="protein sequence ID" value="QDT00780.1"/>
    <property type="molecule type" value="Genomic_DNA"/>
</dbReference>
<keyword evidence="2" id="KW-1185">Reference proteome</keyword>
<dbReference type="Proteomes" id="UP000319852">
    <property type="component" value="Chromosome"/>
</dbReference>
<evidence type="ECO:0000313" key="1">
    <source>
        <dbReference type="EMBL" id="QDT00780.1"/>
    </source>
</evidence>
<name>A0A517N0X0_9BACT</name>
<accession>A0A517N0X0</accession>